<dbReference type="Proteomes" id="UP000174145">
    <property type="component" value="Segment"/>
</dbReference>
<name>W6JPM1_9POXV</name>
<dbReference type="KEGG" id="vg:18263588"/>
<keyword evidence="1" id="KW-1133">Transmembrane helix</keyword>
<dbReference type="OrthoDB" id="7024at10239"/>
<dbReference type="RefSeq" id="YP_009001632.1">
    <property type="nucleotide sequence ID" value="NC_023426.1"/>
</dbReference>
<sequence>MNVGGLVSLVIIYVLIIFILVIILIILIFLQDYTYNGEQEILTKINYFQPTLCIDKNLYIAIFTTNTITISEAIKNINFSIPPKFTDIVFLFQVIPLNKTFPIYNLDNSSLYNQTEIPGYISYSTYNINESYIGASQDSIFIYDSQSKNEIYDKFIDGNGFLTCISVILTSGQFNNCRLRLISIIQKYDGYESINSFINICYLFNYIMEQFTKDLFIIGGNFNIRNELIHLAMNRTKLSTVANLFPSNNIVTGNDINGYSNSNGIIIDNRLIRISTGVKINTYSPWLYENKSHYILLITLENFKDSDYEQQKEKSRLLWINKNYNSDTYKIPYELKNIEIEERNIRDNPPKFLA</sequence>
<dbReference type="GeneID" id="18263588"/>
<evidence type="ECO:0000313" key="2">
    <source>
        <dbReference type="EMBL" id="BAO49519.1"/>
    </source>
</evidence>
<keyword evidence="3" id="KW-1185">Reference proteome</keyword>
<reference evidence="2 3" key="1">
    <citation type="journal article" date="2014" name="Virology">
        <title>The complete genome sequence of the Alphaentomopoxvirus Anomala cuprea entomopoxvirus, including its terminal hairpin loop sequences, suggests a potentially unique mode of apoptosis inhibition and mode of DNA replication.</title>
        <authorList>
            <person name="Mitsuhashi W."/>
            <person name="Miyamoto K."/>
            <person name="Wada S."/>
        </authorList>
    </citation>
    <scope>NUCLEOTIDE SEQUENCE [LARGE SCALE GENOMIC DNA]</scope>
    <source>
        <strain evidence="2">CV6M</strain>
    </source>
</reference>
<keyword evidence="1" id="KW-0812">Transmembrane</keyword>
<organism evidence="2 3">
    <name type="scientific">Alphaentomopoxvirus acuprea</name>
    <dbReference type="NCBI Taxonomy" id="62099"/>
    <lineage>
        <taxon>Viruses</taxon>
        <taxon>Varidnaviria</taxon>
        <taxon>Bamfordvirae</taxon>
        <taxon>Nucleocytoviricota</taxon>
        <taxon>Pokkesviricetes</taxon>
        <taxon>Chitovirales</taxon>
        <taxon>Poxviridae</taxon>
        <taxon>Entomopoxvirinae</taxon>
        <taxon>Alphaentomopoxvirus</taxon>
    </lineage>
</organism>
<keyword evidence="1" id="KW-0472">Membrane</keyword>
<proteinExistence type="predicted"/>
<dbReference type="EMBL" id="AP013055">
    <property type="protein sequence ID" value="BAO49519.1"/>
    <property type="molecule type" value="Genomic_DNA"/>
</dbReference>
<feature type="transmembrane region" description="Helical" evidence="1">
    <location>
        <begin position="6"/>
        <end position="30"/>
    </location>
</feature>
<protein>
    <submittedName>
        <fullName evidence="2">Uncharacterized protein</fullName>
    </submittedName>
</protein>
<evidence type="ECO:0000313" key="3">
    <source>
        <dbReference type="Proteomes" id="UP000174145"/>
    </source>
</evidence>
<accession>W6JPM1</accession>
<evidence type="ECO:0000256" key="1">
    <source>
        <dbReference type="SAM" id="Phobius"/>
    </source>
</evidence>